<evidence type="ECO:0000313" key="11">
    <source>
        <dbReference type="EMBL" id="THH02736.1"/>
    </source>
</evidence>
<gene>
    <name evidence="11" type="ORF">EW026_g180</name>
</gene>
<feature type="chain" id="PRO_5020872458" description="Dolichyl-diphosphooligosaccharide--protein glycosyltransferase subunit 1" evidence="10">
    <location>
        <begin position="25"/>
        <end position="487"/>
    </location>
</feature>
<comment type="pathway">
    <text evidence="3 10">Protein modification; protein glycosylation.</text>
</comment>
<dbReference type="Pfam" id="PF04597">
    <property type="entry name" value="Ribophorin_I"/>
    <property type="match status" value="1"/>
</dbReference>
<evidence type="ECO:0000256" key="4">
    <source>
        <dbReference type="ARBA" id="ARBA00008905"/>
    </source>
</evidence>
<evidence type="ECO:0000256" key="8">
    <source>
        <dbReference type="ARBA" id="ARBA00022989"/>
    </source>
</evidence>
<organism evidence="11 12">
    <name type="scientific">Hermanssonia centrifuga</name>
    <dbReference type="NCBI Taxonomy" id="98765"/>
    <lineage>
        <taxon>Eukaryota</taxon>
        <taxon>Fungi</taxon>
        <taxon>Dikarya</taxon>
        <taxon>Basidiomycota</taxon>
        <taxon>Agaricomycotina</taxon>
        <taxon>Agaricomycetes</taxon>
        <taxon>Polyporales</taxon>
        <taxon>Meruliaceae</taxon>
        <taxon>Hermanssonia</taxon>
    </lineage>
</organism>
<dbReference type="UniPathway" id="UPA00378"/>
<evidence type="ECO:0000256" key="3">
    <source>
        <dbReference type="ARBA" id="ARBA00004922"/>
    </source>
</evidence>
<dbReference type="EMBL" id="SGPJ01000002">
    <property type="protein sequence ID" value="THH02736.1"/>
    <property type="molecule type" value="Genomic_DNA"/>
</dbReference>
<comment type="caution">
    <text evidence="11">The sequence shown here is derived from an EMBL/GenBank/DDBJ whole genome shotgun (WGS) entry which is preliminary data.</text>
</comment>
<evidence type="ECO:0000256" key="5">
    <source>
        <dbReference type="ARBA" id="ARBA00022692"/>
    </source>
</evidence>
<comment type="subunit">
    <text evidence="10">Component of the oligosaccharyltransferase (OST) complex.</text>
</comment>
<evidence type="ECO:0000256" key="6">
    <source>
        <dbReference type="ARBA" id="ARBA00022729"/>
    </source>
</evidence>
<evidence type="ECO:0000256" key="1">
    <source>
        <dbReference type="ARBA" id="ARBA00002791"/>
    </source>
</evidence>
<protein>
    <recommendedName>
        <fullName evidence="10">Dolichyl-diphosphooligosaccharide--protein glycosyltransferase subunit 1</fullName>
    </recommendedName>
</protein>
<feature type="transmembrane region" description="Helical" evidence="10">
    <location>
        <begin position="461"/>
        <end position="478"/>
    </location>
</feature>
<dbReference type="Proteomes" id="UP000309038">
    <property type="component" value="Unassembled WGS sequence"/>
</dbReference>
<comment type="subcellular location">
    <subcellularLocation>
        <location evidence="2 10">Endoplasmic reticulum membrane</location>
        <topology evidence="2 10">Single-pass type I membrane protein</topology>
    </subcellularLocation>
</comment>
<keyword evidence="12" id="KW-1185">Reference proteome</keyword>
<dbReference type="PANTHER" id="PTHR21049:SF0">
    <property type="entry name" value="DOLICHYL-DIPHOSPHOOLIGOSACCHARIDE--PROTEIN GLYCOSYLTRANSFERASE SUBUNIT 1"/>
    <property type="match status" value="1"/>
</dbReference>
<reference evidence="11 12" key="1">
    <citation type="submission" date="2019-02" db="EMBL/GenBank/DDBJ databases">
        <title>Genome sequencing of the rare red list fungi Phlebia centrifuga.</title>
        <authorList>
            <person name="Buettner E."/>
            <person name="Kellner H."/>
        </authorList>
    </citation>
    <scope>NUCLEOTIDE SEQUENCE [LARGE SCALE GENOMIC DNA]</scope>
    <source>
        <strain evidence="11 12">DSM 108282</strain>
    </source>
</reference>
<keyword evidence="9 10" id="KW-0472">Membrane</keyword>
<evidence type="ECO:0000256" key="9">
    <source>
        <dbReference type="ARBA" id="ARBA00023136"/>
    </source>
</evidence>
<evidence type="ECO:0000256" key="2">
    <source>
        <dbReference type="ARBA" id="ARBA00004115"/>
    </source>
</evidence>
<keyword evidence="6 10" id="KW-0732">Signal</keyword>
<keyword evidence="8 10" id="KW-1133">Transmembrane helix</keyword>
<comment type="function">
    <text evidence="1 10">Subunit of the oligosaccharyl transferase (OST) complex that catalyzes the initial transfer of a defined glycan (Glc(3)Man(9)GlcNAc(2) in eukaryotes) from the lipid carrier dolichol-pyrophosphate to an asparagine residue within an Asn-X-Ser/Thr consensus motif in nascent polypeptide chains, the first step in protein N-glycosylation. N-glycosylation occurs cotranslationally and the complex associates with the Sec61 complex at the channel-forming translocon complex that mediates protein translocation across the endoplasmic reticulum (ER). All subunits are required for a maximal enzyme activity.</text>
</comment>
<sequence>MAGRWRSRLTLLFVGLLSPLIASAEHSFENTAIVRTVELAGSLVHVTTTYAVKALEDDSSIYTIALGEDEQKKTSWIQARLKGQSVPLELENFGFSPRTGAHLYAVEFPQTLKANASANLIIETVQTHATYPWPQEAFQKDGQSLKYEADLFVLSPYPTVVQRTKIRSSSPQIHSYTTPEDIEAFTLESPVTKSGSTLTYGPYNNIPTSSTEDFVKTNQKRIAVHYTYEAPVLEVTKLERAAEISHWGANLNIQDNIWLRNAGPRLKGHFSRLEFQTQNYFGRSAPHTLTSISLALPPGIHDVYFYDLNGNVSTSRFRPAPSVPKGSQSNQHSILEMRPRYPMLGGWNYSFTLGWDSPLEDYGGWQKESGKYLVGIPVQTLMPSAVVDEAEIKIILPEGATDVAFHPPFPAVMNSISNHITYLDTMGRPTIKLQYKQLTDRHVGTIYVEYRVPFSAHLKKPLAVSAAFMSLFALAFAWKRVDTRIHK</sequence>
<dbReference type="AlphaFoldDB" id="A0A4S4KVB3"/>
<accession>A0A4S4KVB3</accession>
<dbReference type="GO" id="GO:0018279">
    <property type="term" value="P:protein N-linked glycosylation via asparagine"/>
    <property type="evidence" value="ECO:0007669"/>
    <property type="project" value="TreeGrafter"/>
</dbReference>
<proteinExistence type="inferred from homology"/>
<dbReference type="InterPro" id="IPR007676">
    <property type="entry name" value="Ribophorin_I"/>
</dbReference>
<comment type="similarity">
    <text evidence="4 10">Belongs to the OST1 family.</text>
</comment>
<evidence type="ECO:0000256" key="7">
    <source>
        <dbReference type="ARBA" id="ARBA00022824"/>
    </source>
</evidence>
<name>A0A4S4KVB3_9APHY</name>
<keyword evidence="5 10" id="KW-0812">Transmembrane</keyword>
<dbReference type="PANTHER" id="PTHR21049">
    <property type="entry name" value="RIBOPHORIN I"/>
    <property type="match status" value="1"/>
</dbReference>
<evidence type="ECO:0000313" key="12">
    <source>
        <dbReference type="Proteomes" id="UP000309038"/>
    </source>
</evidence>
<dbReference type="GO" id="GO:0008250">
    <property type="term" value="C:oligosaccharyltransferase complex"/>
    <property type="evidence" value="ECO:0007669"/>
    <property type="project" value="UniProtKB-UniRule"/>
</dbReference>
<feature type="signal peptide" evidence="10">
    <location>
        <begin position="1"/>
        <end position="24"/>
    </location>
</feature>
<keyword evidence="7 10" id="KW-0256">Endoplasmic reticulum</keyword>
<evidence type="ECO:0000256" key="10">
    <source>
        <dbReference type="RuleBase" id="RU361143"/>
    </source>
</evidence>